<proteinExistence type="predicted"/>
<dbReference type="Proteomes" id="UP000712600">
    <property type="component" value="Unassembled WGS sequence"/>
</dbReference>
<reference evidence="2" key="2">
    <citation type="submission" date="2019-12" db="EMBL/GenBank/DDBJ databases">
        <title>Genome sequencing and annotation of Brassica cretica.</title>
        <authorList>
            <person name="Studholme D.J."/>
            <person name="Sarris P."/>
        </authorList>
    </citation>
    <scope>NUCLEOTIDE SEQUENCE</scope>
    <source>
        <strain evidence="2">PFS-109/04</strain>
        <tissue evidence="2">Leaf</tissue>
    </source>
</reference>
<dbReference type="EMBL" id="QGKX02001521">
    <property type="protein sequence ID" value="KAF3515106.1"/>
    <property type="molecule type" value="Genomic_DNA"/>
</dbReference>
<evidence type="ECO:0000313" key="1">
    <source>
        <dbReference type="EMBL" id="KAF2581374.1"/>
    </source>
</evidence>
<comment type="caution">
    <text evidence="1">The sequence shown here is derived from an EMBL/GenBank/DDBJ whole genome shotgun (WGS) entry which is preliminary data.</text>
</comment>
<organism evidence="1 3">
    <name type="scientific">Brassica cretica</name>
    <name type="common">Mustard</name>
    <dbReference type="NCBI Taxonomy" id="69181"/>
    <lineage>
        <taxon>Eukaryota</taxon>
        <taxon>Viridiplantae</taxon>
        <taxon>Streptophyta</taxon>
        <taxon>Embryophyta</taxon>
        <taxon>Tracheophyta</taxon>
        <taxon>Spermatophyta</taxon>
        <taxon>Magnoliopsida</taxon>
        <taxon>eudicotyledons</taxon>
        <taxon>Gunneridae</taxon>
        <taxon>Pentapetalae</taxon>
        <taxon>rosids</taxon>
        <taxon>malvids</taxon>
        <taxon>Brassicales</taxon>
        <taxon>Brassicaceae</taxon>
        <taxon>Brassiceae</taxon>
        <taxon>Brassica</taxon>
    </lineage>
</organism>
<reference evidence="1" key="1">
    <citation type="submission" date="2019-12" db="EMBL/GenBank/DDBJ databases">
        <title>Genome sequencing and annotation of Brassica cretica.</title>
        <authorList>
            <person name="Studholme D.J."/>
            <person name="Sarris P.F."/>
        </authorList>
    </citation>
    <scope>NUCLEOTIDE SEQUENCE</scope>
    <source>
        <strain evidence="1">PFS-001/15</strain>
        <tissue evidence="1">Leaf</tissue>
    </source>
</reference>
<dbReference type="AlphaFoldDB" id="A0A8S9JH69"/>
<gene>
    <name evidence="1" type="ORF">F2Q68_00006846</name>
    <name evidence="2" type="ORF">F2Q69_00010044</name>
</gene>
<evidence type="ECO:0000313" key="3">
    <source>
        <dbReference type="Proteomes" id="UP000712281"/>
    </source>
</evidence>
<sequence>MCSVPNHRSVVSAVLTLKPSRCRLLRPWSWLRLRLYLLLSILSLLQQPPRQPQPPPICVSTRVNLYEPQPMTQSFVFSRQQIHLAN</sequence>
<name>A0A8S9JH69_BRACR</name>
<dbReference type="Proteomes" id="UP000712281">
    <property type="component" value="Unassembled WGS sequence"/>
</dbReference>
<dbReference type="EMBL" id="QGKW02001660">
    <property type="protein sequence ID" value="KAF2581374.1"/>
    <property type="molecule type" value="Genomic_DNA"/>
</dbReference>
<accession>A0A8S9JH69</accession>
<protein>
    <submittedName>
        <fullName evidence="1">Uncharacterized protein</fullName>
    </submittedName>
</protein>
<evidence type="ECO:0000313" key="2">
    <source>
        <dbReference type="EMBL" id="KAF3515106.1"/>
    </source>
</evidence>